<evidence type="ECO:0000256" key="4">
    <source>
        <dbReference type="ARBA" id="ARBA00022723"/>
    </source>
</evidence>
<accession>A0ABV1RT67</accession>
<keyword evidence="7 11" id="KW-0067">ATP-binding</keyword>
<dbReference type="EC" id="2.7.1.6" evidence="11 12"/>
<dbReference type="InterPro" id="IPR006206">
    <property type="entry name" value="Mevalonate/galactokinase"/>
</dbReference>
<evidence type="ECO:0000256" key="2">
    <source>
        <dbReference type="ARBA" id="ARBA00022490"/>
    </source>
</evidence>
<comment type="catalytic activity">
    <reaction evidence="11">
        <text>alpha-D-galactose + ATP = alpha-D-galactose 1-phosphate + ADP + H(+)</text>
        <dbReference type="Rhea" id="RHEA:13553"/>
        <dbReference type="ChEBI" id="CHEBI:15378"/>
        <dbReference type="ChEBI" id="CHEBI:28061"/>
        <dbReference type="ChEBI" id="CHEBI:30616"/>
        <dbReference type="ChEBI" id="CHEBI:58336"/>
        <dbReference type="ChEBI" id="CHEBI:456216"/>
        <dbReference type="EC" id="2.7.1.6"/>
    </reaction>
</comment>
<keyword evidence="5 11" id="KW-0547">Nucleotide-binding</keyword>
<keyword evidence="2 11" id="KW-0963">Cytoplasm</keyword>
<dbReference type="SUPFAM" id="SSF54211">
    <property type="entry name" value="Ribosomal protein S5 domain 2-like"/>
    <property type="match status" value="1"/>
</dbReference>
<keyword evidence="8 11" id="KW-0460">Magnesium</keyword>
<dbReference type="InterPro" id="IPR014721">
    <property type="entry name" value="Ribsml_uS5_D2-typ_fold_subgr"/>
</dbReference>
<evidence type="ECO:0000256" key="6">
    <source>
        <dbReference type="ARBA" id="ARBA00022777"/>
    </source>
</evidence>
<feature type="binding site" evidence="11">
    <location>
        <position position="83"/>
    </location>
    <ligand>
        <name>ATP</name>
        <dbReference type="ChEBI" id="CHEBI:30616"/>
    </ligand>
</feature>
<dbReference type="InterPro" id="IPR006203">
    <property type="entry name" value="GHMP_knse_ATP-bd_CS"/>
</dbReference>
<evidence type="ECO:0000256" key="1">
    <source>
        <dbReference type="ARBA" id="ARBA00006566"/>
    </source>
</evidence>
<dbReference type="PIRSF" id="PIRSF000530">
    <property type="entry name" value="Galactokinase"/>
    <property type="match status" value="1"/>
</dbReference>
<feature type="binding site" evidence="11">
    <location>
        <position position="142"/>
    </location>
    <ligand>
        <name>Mg(2+)</name>
        <dbReference type="ChEBI" id="CHEBI:18420"/>
    </ligand>
</feature>
<evidence type="ECO:0000256" key="5">
    <source>
        <dbReference type="ARBA" id="ARBA00022741"/>
    </source>
</evidence>
<dbReference type="InterPro" id="IPR019539">
    <property type="entry name" value="GalKase_N"/>
</dbReference>
<dbReference type="InterPro" id="IPR019741">
    <property type="entry name" value="Galactokinase_CS"/>
</dbReference>
<dbReference type="PANTHER" id="PTHR10457:SF7">
    <property type="entry name" value="GALACTOKINASE-RELATED"/>
    <property type="match status" value="1"/>
</dbReference>
<evidence type="ECO:0000313" key="17">
    <source>
        <dbReference type="Proteomes" id="UP001476807"/>
    </source>
</evidence>
<dbReference type="Pfam" id="PF00288">
    <property type="entry name" value="GHMP_kinases_N"/>
    <property type="match status" value="1"/>
</dbReference>
<feature type="site" description="Transition state stabilizer" evidence="11">
    <location>
        <position position="43"/>
    </location>
</feature>
<feature type="domain" description="GHMP kinase N-terminal" evidence="13">
    <location>
        <begin position="106"/>
        <end position="194"/>
    </location>
</feature>
<feature type="binding site" evidence="11">
    <location>
        <begin position="136"/>
        <end position="142"/>
    </location>
    <ligand>
        <name>ATP</name>
        <dbReference type="ChEBI" id="CHEBI:30616"/>
    </ligand>
</feature>
<evidence type="ECO:0000256" key="11">
    <source>
        <dbReference type="HAMAP-Rule" id="MF_00246"/>
    </source>
</evidence>
<gene>
    <name evidence="11" type="primary">galK</name>
    <name evidence="16" type="ORF">ABS362_08445</name>
</gene>
<evidence type="ECO:0000259" key="13">
    <source>
        <dbReference type="Pfam" id="PF00288"/>
    </source>
</evidence>
<organism evidence="16 17">
    <name type="scientific">Pontibacter populi</name>
    <dbReference type="NCBI Taxonomy" id="890055"/>
    <lineage>
        <taxon>Bacteria</taxon>
        <taxon>Pseudomonadati</taxon>
        <taxon>Bacteroidota</taxon>
        <taxon>Cytophagia</taxon>
        <taxon>Cytophagales</taxon>
        <taxon>Hymenobacteraceae</taxon>
        <taxon>Pontibacter</taxon>
    </lineage>
</organism>
<evidence type="ECO:0000256" key="7">
    <source>
        <dbReference type="ARBA" id="ARBA00022840"/>
    </source>
</evidence>
<keyword evidence="9 11" id="KW-0299">Galactose metabolism</keyword>
<feature type="domain" description="GHMP kinase C-terminal" evidence="14">
    <location>
        <begin position="298"/>
        <end position="377"/>
    </location>
</feature>
<dbReference type="RefSeq" id="WP_350411975.1">
    <property type="nucleotide sequence ID" value="NZ_JBEOKT010000006.1"/>
</dbReference>
<dbReference type="SUPFAM" id="SSF55060">
    <property type="entry name" value="GHMP Kinase, C-terminal domain"/>
    <property type="match status" value="1"/>
</dbReference>
<evidence type="ECO:0000256" key="9">
    <source>
        <dbReference type="ARBA" id="ARBA00023144"/>
    </source>
</evidence>
<dbReference type="PRINTS" id="PR00959">
    <property type="entry name" value="MEVGALKINASE"/>
</dbReference>
<dbReference type="Pfam" id="PF10509">
    <property type="entry name" value="GalKase_gal_bdg"/>
    <property type="match status" value="1"/>
</dbReference>
<dbReference type="InterPro" id="IPR013750">
    <property type="entry name" value="GHMP_kinase_C_dom"/>
</dbReference>
<reference evidence="16 17" key="1">
    <citation type="submission" date="2024-06" db="EMBL/GenBank/DDBJ databases">
        <title>Pontibacter populi HYL7-15.</title>
        <authorList>
            <person name="Kim M.K."/>
        </authorList>
    </citation>
    <scope>NUCLEOTIDE SEQUENCE [LARGE SCALE GENOMIC DNA]</scope>
    <source>
        <strain evidence="16 17">HYL7-15</strain>
    </source>
</reference>
<dbReference type="NCBIfam" id="NF003705">
    <property type="entry name" value="PRK05322.1"/>
    <property type="match status" value="1"/>
</dbReference>
<dbReference type="Gene3D" id="3.30.230.10">
    <property type="match status" value="1"/>
</dbReference>
<evidence type="ECO:0000259" key="15">
    <source>
        <dbReference type="Pfam" id="PF10509"/>
    </source>
</evidence>
<feature type="active site" description="Proton acceptor" evidence="11">
    <location>
        <position position="186"/>
    </location>
</feature>
<comment type="caution">
    <text evidence="16">The sequence shown here is derived from an EMBL/GenBank/DDBJ whole genome shotgun (WGS) entry which is preliminary data.</text>
</comment>
<dbReference type="NCBIfam" id="TIGR00131">
    <property type="entry name" value="gal_kin"/>
    <property type="match status" value="1"/>
</dbReference>
<protein>
    <recommendedName>
        <fullName evidence="11 12">Galactokinase</fullName>
        <ecNumber evidence="11 12">2.7.1.6</ecNumber>
    </recommendedName>
    <alternativeName>
        <fullName evidence="11">Galactose kinase</fullName>
    </alternativeName>
</protein>
<proteinExistence type="inferred from homology"/>
<evidence type="ECO:0000313" key="16">
    <source>
        <dbReference type="EMBL" id="MER2997574.1"/>
    </source>
</evidence>
<keyword evidence="17" id="KW-1185">Reference proteome</keyword>
<dbReference type="EMBL" id="JBEOKT010000006">
    <property type="protein sequence ID" value="MER2997574.1"/>
    <property type="molecule type" value="Genomic_DNA"/>
</dbReference>
<dbReference type="PROSITE" id="PS00627">
    <property type="entry name" value="GHMP_KINASES_ATP"/>
    <property type="match status" value="1"/>
</dbReference>
<dbReference type="PRINTS" id="PR00473">
    <property type="entry name" value="GALCTOKINASE"/>
</dbReference>
<dbReference type="InterPro" id="IPR020568">
    <property type="entry name" value="Ribosomal_Su5_D2-typ_SF"/>
</dbReference>
<feature type="domain" description="Galactokinase N-terminal" evidence="15">
    <location>
        <begin position="26"/>
        <end position="73"/>
    </location>
</feature>
<dbReference type="InterPro" id="IPR006204">
    <property type="entry name" value="GHMP_kinase_N_dom"/>
</dbReference>
<dbReference type="PROSITE" id="PS00106">
    <property type="entry name" value="GALACTOKINASE"/>
    <property type="match status" value="1"/>
</dbReference>
<sequence length="399" mass="45087">MLHALSVQNDLPRFTNTYMQQAIITKFKELYGQEPLLFRSPGRVNLIGEHTDYNDGFVLPAAIDKEIHFAIAPNQTETIRLYSFDMQEQATYSLQTIKRTENSWANYLLGVVAQFQESNYKLNGFDLVFGGNVPIGAGLSSSAAVECGLAFALNQIFGFGLDRFTLAKMAQKAEHEFAGVRCGIMDQFASLFGKKEHVVKLDCRSLAYEYFHFDMSLYRIVLCDTQVKHSLASSEYNTRRMECETGVATLQKHYPDITSLRDVTISMLEKHQPELDPVVYRRCMYVVQENSRVEEACQALQNGDLKLFGEKMYASHNGLQHDYEVSCPELDFLVEETKKHDSVLGARMMGGGFGGCTINIVSIAALDEFTQKMSEAYQKQYNVQLKTYITEIVDGSSQL</sequence>
<feature type="binding site" evidence="11">
    <location>
        <begin position="49"/>
        <end position="52"/>
    </location>
    <ligand>
        <name>substrate</name>
    </ligand>
</feature>
<comment type="function">
    <text evidence="11">Catalyzes the transfer of the gamma-phosphate of ATP to D-galactose to form alpha-D-galactose-1-phosphate (Gal-1-P).</text>
</comment>
<feature type="binding site" evidence="11">
    <location>
        <position position="174"/>
    </location>
    <ligand>
        <name>Mg(2+)</name>
        <dbReference type="ChEBI" id="CHEBI:18420"/>
    </ligand>
</feature>
<dbReference type="InterPro" id="IPR000705">
    <property type="entry name" value="Galactokinase"/>
</dbReference>
<name>A0ABV1RT67_9BACT</name>
<keyword evidence="3 11" id="KW-0808">Transferase</keyword>
<dbReference type="PANTHER" id="PTHR10457">
    <property type="entry name" value="MEVALONATE KINASE/GALACTOKINASE"/>
    <property type="match status" value="1"/>
</dbReference>
<comment type="pathway">
    <text evidence="11">Carbohydrate metabolism; galactose metabolism.</text>
</comment>
<evidence type="ECO:0000259" key="14">
    <source>
        <dbReference type="Pfam" id="PF08544"/>
    </source>
</evidence>
<feature type="binding site" evidence="11">
    <location>
        <position position="236"/>
    </location>
    <ligand>
        <name>substrate</name>
    </ligand>
</feature>
<dbReference type="Gene3D" id="3.30.70.890">
    <property type="entry name" value="GHMP kinase, C-terminal domain"/>
    <property type="match status" value="1"/>
</dbReference>
<dbReference type="InterPro" id="IPR022963">
    <property type="entry name" value="Galactokinase_bac"/>
</dbReference>
<keyword evidence="4 11" id="KW-0479">Metal-binding</keyword>
<evidence type="ECO:0000256" key="3">
    <source>
        <dbReference type="ARBA" id="ARBA00022679"/>
    </source>
</evidence>
<keyword evidence="6 11" id="KW-0418">Kinase</keyword>
<dbReference type="Pfam" id="PF08544">
    <property type="entry name" value="GHMP_kinases_C"/>
    <property type="match status" value="1"/>
</dbReference>
<evidence type="ECO:0000256" key="12">
    <source>
        <dbReference type="NCBIfam" id="TIGR00131"/>
    </source>
</evidence>
<keyword evidence="10 11" id="KW-0119">Carbohydrate metabolism</keyword>
<comment type="subcellular location">
    <subcellularLocation>
        <location evidence="11">Cytoplasm</location>
    </subcellularLocation>
</comment>
<dbReference type="InterPro" id="IPR036554">
    <property type="entry name" value="GHMP_kinase_C_sf"/>
</dbReference>
<evidence type="ECO:0000256" key="10">
    <source>
        <dbReference type="ARBA" id="ARBA00023277"/>
    </source>
</evidence>
<dbReference type="GO" id="GO:0004335">
    <property type="term" value="F:galactokinase activity"/>
    <property type="evidence" value="ECO:0007669"/>
    <property type="project" value="UniProtKB-EC"/>
</dbReference>
<comment type="similarity">
    <text evidence="1 11">Belongs to the GHMP kinase family. GalK subfamily.</text>
</comment>
<dbReference type="Proteomes" id="UP001476807">
    <property type="component" value="Unassembled WGS sequence"/>
</dbReference>
<evidence type="ECO:0000256" key="8">
    <source>
        <dbReference type="ARBA" id="ARBA00022842"/>
    </source>
</evidence>
<dbReference type="HAMAP" id="MF_00246">
    <property type="entry name" value="Galactokinase"/>
    <property type="match status" value="1"/>
</dbReference>